<dbReference type="InterPro" id="IPR000055">
    <property type="entry name" value="Restrct_endonuc_typeI_TRD"/>
</dbReference>
<dbReference type="CDD" id="cd17261">
    <property type="entry name" value="RMtype1_S_EcoKI-TRD2-CR2_like"/>
    <property type="match status" value="1"/>
</dbReference>
<dbReference type="AlphaFoldDB" id="A0A852RTJ3"/>
<dbReference type="Proteomes" id="UP000582231">
    <property type="component" value="Unassembled WGS sequence"/>
</dbReference>
<evidence type="ECO:0000256" key="2">
    <source>
        <dbReference type="ARBA" id="ARBA00022747"/>
    </source>
</evidence>
<keyword evidence="3" id="KW-0238">DNA-binding</keyword>
<accession>A0A852RTJ3</accession>
<dbReference type="InterPro" id="IPR051212">
    <property type="entry name" value="Type-I_RE_S_subunit"/>
</dbReference>
<dbReference type="EMBL" id="JACCBF010000001">
    <property type="protein sequence ID" value="NYD31214.1"/>
    <property type="molecule type" value="Genomic_DNA"/>
</dbReference>
<dbReference type="RefSeq" id="WP_179727365.1">
    <property type="nucleotide sequence ID" value="NZ_BAABEF010000001.1"/>
</dbReference>
<organism evidence="6 7">
    <name type="scientific">Nocardioides kongjuensis</name>
    <dbReference type="NCBI Taxonomy" id="349522"/>
    <lineage>
        <taxon>Bacteria</taxon>
        <taxon>Bacillati</taxon>
        <taxon>Actinomycetota</taxon>
        <taxon>Actinomycetes</taxon>
        <taxon>Propionibacteriales</taxon>
        <taxon>Nocardioidaceae</taxon>
        <taxon>Nocardioides</taxon>
    </lineage>
</organism>
<dbReference type="GO" id="GO:0003677">
    <property type="term" value="F:DNA binding"/>
    <property type="evidence" value="ECO:0007669"/>
    <property type="project" value="UniProtKB-KW"/>
</dbReference>
<evidence type="ECO:0000256" key="4">
    <source>
        <dbReference type="ARBA" id="ARBA00038652"/>
    </source>
</evidence>
<keyword evidence="6" id="KW-0378">Hydrolase</keyword>
<keyword evidence="7" id="KW-1185">Reference proteome</keyword>
<dbReference type="EC" id="3.1.21.3" evidence="6"/>
<comment type="caution">
    <text evidence="6">The sequence shown here is derived from an EMBL/GenBank/DDBJ whole genome shotgun (WGS) entry which is preliminary data.</text>
</comment>
<feature type="domain" description="Type I restriction modification DNA specificity" evidence="5">
    <location>
        <begin position="4"/>
        <end position="148"/>
    </location>
</feature>
<name>A0A852RTJ3_9ACTN</name>
<evidence type="ECO:0000313" key="7">
    <source>
        <dbReference type="Proteomes" id="UP000582231"/>
    </source>
</evidence>
<evidence type="ECO:0000256" key="3">
    <source>
        <dbReference type="ARBA" id="ARBA00023125"/>
    </source>
</evidence>
<evidence type="ECO:0000313" key="6">
    <source>
        <dbReference type="EMBL" id="NYD31214.1"/>
    </source>
</evidence>
<comment type="subunit">
    <text evidence="4">The methyltransferase is composed of M and S polypeptides.</text>
</comment>
<sequence length="398" mass="43007">MKDQPGGFPVLRLTSLRNGTIDLQQRKEGAWSRADAERFLVRAGDFLVSRGNGSLDLVGRGGLVAVDPDEVAFPDTMIRVRPDTTRVEPRFLALVWSSPSIRRQIESSARTTAGIYKVNQTGLGAIAVPLPPLQEQRRIVDLLEDHLSRLDAAESYLDAALRRVEMLRWGSVAEAVTRAGGREVRLGDIASVRNGIFVSRPGSEPNGVPILRIGAVRSLSLDLSDLRYSERTEQDLREADGIAQPGDLLFTRYNGNHRFVGACAAVPDDAPVLTYPDKLIRVRVTDDAALSEFVALACSVGAARAEIQASVRTTAGQAGIAGRDLKNVTVTVPDLEAQRAAIRAASESGLAANRLSHELEIAQRRTAALRRSLLAAAFSGRLTRAESDLSAAEEMVNT</sequence>
<evidence type="ECO:0000256" key="1">
    <source>
        <dbReference type="ARBA" id="ARBA00010923"/>
    </source>
</evidence>
<dbReference type="GO" id="GO:0009307">
    <property type="term" value="P:DNA restriction-modification system"/>
    <property type="evidence" value="ECO:0007669"/>
    <property type="project" value="UniProtKB-KW"/>
</dbReference>
<protein>
    <submittedName>
        <fullName evidence="6">Type I restriction enzyme S subunit</fullName>
        <ecNumber evidence="6">3.1.21.3</ecNumber>
    </submittedName>
</protein>
<evidence type="ECO:0000259" key="5">
    <source>
        <dbReference type="Pfam" id="PF01420"/>
    </source>
</evidence>
<reference evidence="6 7" key="1">
    <citation type="submission" date="2020-07" db="EMBL/GenBank/DDBJ databases">
        <title>Sequencing the genomes of 1000 actinobacteria strains.</title>
        <authorList>
            <person name="Klenk H.-P."/>
        </authorList>
    </citation>
    <scope>NUCLEOTIDE SEQUENCE [LARGE SCALE GENOMIC DNA]</scope>
    <source>
        <strain evidence="6 7">DSM 19082</strain>
    </source>
</reference>
<dbReference type="InterPro" id="IPR044946">
    <property type="entry name" value="Restrct_endonuc_typeI_TRD_sf"/>
</dbReference>
<gene>
    <name evidence="6" type="ORF">BJ958_002760</name>
</gene>
<keyword evidence="2" id="KW-0680">Restriction system</keyword>
<comment type="similarity">
    <text evidence="1">Belongs to the type-I restriction system S methylase family.</text>
</comment>
<dbReference type="PANTHER" id="PTHR43140:SF1">
    <property type="entry name" value="TYPE I RESTRICTION ENZYME ECOKI SPECIFICITY SUBUNIT"/>
    <property type="match status" value="1"/>
</dbReference>
<dbReference type="Gene3D" id="3.90.220.20">
    <property type="entry name" value="DNA methylase specificity domains"/>
    <property type="match status" value="2"/>
</dbReference>
<dbReference type="Pfam" id="PF01420">
    <property type="entry name" value="Methylase_S"/>
    <property type="match status" value="1"/>
</dbReference>
<dbReference type="GO" id="GO:0009035">
    <property type="term" value="F:type I site-specific deoxyribonuclease activity"/>
    <property type="evidence" value="ECO:0007669"/>
    <property type="project" value="UniProtKB-EC"/>
</dbReference>
<dbReference type="PANTHER" id="PTHR43140">
    <property type="entry name" value="TYPE-1 RESTRICTION ENZYME ECOKI SPECIFICITY PROTEIN"/>
    <property type="match status" value="1"/>
</dbReference>
<proteinExistence type="inferred from homology"/>
<dbReference type="SUPFAM" id="SSF116734">
    <property type="entry name" value="DNA methylase specificity domain"/>
    <property type="match status" value="2"/>
</dbReference>